<dbReference type="PANTHER" id="PTHR33639:SF2">
    <property type="entry name" value="DUF393 DOMAIN-CONTAINING PROTEIN"/>
    <property type="match status" value="1"/>
</dbReference>
<gene>
    <name evidence="1" type="ORF">KAOT1_06017</name>
</gene>
<dbReference type="RefSeq" id="WP_007093772.1">
    <property type="nucleotide sequence ID" value="NZ_CP142125.1"/>
</dbReference>
<dbReference type="EMBL" id="ABIB01000017">
    <property type="protein sequence ID" value="EDP94469.1"/>
    <property type="molecule type" value="Genomic_DNA"/>
</dbReference>
<accession>A9EBG6</accession>
<dbReference type="eggNOG" id="COG3011">
    <property type="taxonomic scope" value="Bacteria"/>
</dbReference>
<dbReference type="AlphaFoldDB" id="A9EBG6"/>
<dbReference type="InterPro" id="IPR052927">
    <property type="entry name" value="DCC_oxidoreductase"/>
</dbReference>
<dbReference type="PANTHER" id="PTHR33639">
    <property type="entry name" value="THIOL-DISULFIDE OXIDOREDUCTASE DCC"/>
    <property type="match status" value="1"/>
</dbReference>
<evidence type="ECO:0000313" key="2">
    <source>
        <dbReference type="Proteomes" id="UP000002945"/>
    </source>
</evidence>
<name>A9EBG6_9FLAO</name>
<evidence type="ECO:0000313" key="1">
    <source>
        <dbReference type="EMBL" id="EDP94469.1"/>
    </source>
</evidence>
<dbReference type="Pfam" id="PF04134">
    <property type="entry name" value="DCC1-like"/>
    <property type="match status" value="1"/>
</dbReference>
<dbReference type="GO" id="GO:0015035">
    <property type="term" value="F:protein-disulfide reductase activity"/>
    <property type="evidence" value="ECO:0007669"/>
    <property type="project" value="InterPro"/>
</dbReference>
<proteinExistence type="predicted"/>
<evidence type="ECO:0008006" key="3">
    <source>
        <dbReference type="Google" id="ProtNLM"/>
    </source>
</evidence>
<sequence>MIDSLPKDKKIVLFDGVCNLCNSFIDQIVKRDKNNVFLFASLQSDIGIAIREHLKLDTSKLDSVILFEPDTTYYKKSTAALHIMKEFGGAWKLMKGFLIMPKFIRDAVYDLIGKYRYKLFGKKETCRMPTPEERTKFLG</sequence>
<dbReference type="InterPro" id="IPR007263">
    <property type="entry name" value="DCC1-like"/>
</dbReference>
<dbReference type="OrthoDB" id="9785438at2"/>
<keyword evidence="2" id="KW-1185">Reference proteome</keyword>
<dbReference type="Proteomes" id="UP000002945">
    <property type="component" value="Unassembled WGS sequence"/>
</dbReference>
<dbReference type="HOGENOM" id="CLU_092206_2_1_10"/>
<organism evidence="1 2">
    <name type="scientific">Kordia algicida OT-1</name>
    <dbReference type="NCBI Taxonomy" id="391587"/>
    <lineage>
        <taxon>Bacteria</taxon>
        <taxon>Pseudomonadati</taxon>
        <taxon>Bacteroidota</taxon>
        <taxon>Flavobacteriia</taxon>
        <taxon>Flavobacteriales</taxon>
        <taxon>Flavobacteriaceae</taxon>
        <taxon>Kordia</taxon>
    </lineage>
</organism>
<protein>
    <recommendedName>
        <fullName evidence="3">YuxK</fullName>
    </recommendedName>
</protein>
<comment type="caution">
    <text evidence="1">The sequence shown here is derived from an EMBL/GenBank/DDBJ whole genome shotgun (WGS) entry which is preliminary data.</text>
</comment>
<dbReference type="STRING" id="391587.KAOT1_06017"/>
<reference evidence="1 2" key="1">
    <citation type="journal article" date="2011" name="J. Bacteriol.">
        <title>Genome sequence of the algicidal bacterium Kordia algicida OT-1.</title>
        <authorList>
            <person name="Lee H.S."/>
            <person name="Kang S.G."/>
            <person name="Kwon K.K."/>
            <person name="Lee J.H."/>
            <person name="Kim S.J."/>
        </authorList>
    </citation>
    <scope>NUCLEOTIDE SEQUENCE [LARGE SCALE GENOMIC DNA]</scope>
    <source>
        <strain evidence="1 2">OT-1</strain>
    </source>
</reference>